<keyword evidence="1" id="KW-0456">Lyase</keyword>
<gene>
    <name evidence="4" type="ORF">LMG27177_06886</name>
</gene>
<name>A0A6J5H2P5_9BURK</name>
<evidence type="ECO:0000313" key="4">
    <source>
        <dbReference type="EMBL" id="CAB3809716.1"/>
    </source>
</evidence>
<dbReference type="AlphaFoldDB" id="A0A6J5H2P5"/>
<dbReference type="InterPro" id="IPR032465">
    <property type="entry name" value="ACMSD"/>
</dbReference>
<dbReference type="Pfam" id="PF04909">
    <property type="entry name" value="Amidohydro_2"/>
    <property type="match status" value="1"/>
</dbReference>
<accession>A0A6J5H2P5</accession>
<proteinExistence type="predicted"/>
<feature type="compositionally biased region" description="Basic and acidic residues" evidence="2">
    <location>
        <begin position="25"/>
        <end position="34"/>
    </location>
</feature>
<dbReference type="GO" id="GO:0016831">
    <property type="term" value="F:carboxy-lyase activity"/>
    <property type="evidence" value="ECO:0007669"/>
    <property type="project" value="InterPro"/>
</dbReference>
<feature type="domain" description="Amidohydrolase-related" evidence="3">
    <location>
        <begin position="34"/>
        <end position="273"/>
    </location>
</feature>
<dbReference type="InterPro" id="IPR032466">
    <property type="entry name" value="Metal_Hydrolase"/>
</dbReference>
<keyword evidence="5" id="KW-1185">Reference proteome</keyword>
<feature type="region of interest" description="Disordered" evidence="2">
    <location>
        <begin position="1"/>
        <end position="34"/>
    </location>
</feature>
<evidence type="ECO:0000256" key="1">
    <source>
        <dbReference type="ARBA" id="ARBA00023239"/>
    </source>
</evidence>
<sequence>MIIDAQSHVTSGQQRVWNRGGSRGSHGEEMPDSDDLLKEMDRAGVDALILVPPLGKDKVIDNDTAVQAAQERPNRFKVMGRLRPLDDGTLAKLEAWAARPETCGIRLSFTAELAGLSLLDEQLRDFWETIERLRVPIALNAPGRAAEVGELAQRHETLSVMIDHLGLAPRRHSDDLDTSLQSTLALARRPNVAVKATGLLARLPEESIRGHLKDCIRKAIDSFGPSRVFWGSDLSNLDWEYRDYVNFFREFLDGLGGNCRELVMGGAIAAWLGWVPSKDH</sequence>
<dbReference type="Gene3D" id="3.20.20.140">
    <property type="entry name" value="Metal-dependent hydrolases"/>
    <property type="match status" value="1"/>
</dbReference>
<dbReference type="SUPFAM" id="SSF51556">
    <property type="entry name" value="Metallo-dependent hydrolases"/>
    <property type="match status" value="1"/>
</dbReference>
<evidence type="ECO:0000256" key="2">
    <source>
        <dbReference type="SAM" id="MobiDB-lite"/>
    </source>
</evidence>
<feature type="compositionally biased region" description="Polar residues" evidence="2">
    <location>
        <begin position="7"/>
        <end position="16"/>
    </location>
</feature>
<organism evidence="4 5">
    <name type="scientific">Paraburkholderia fynbosensis</name>
    <dbReference type="NCBI Taxonomy" id="1200993"/>
    <lineage>
        <taxon>Bacteria</taxon>
        <taxon>Pseudomonadati</taxon>
        <taxon>Pseudomonadota</taxon>
        <taxon>Betaproteobacteria</taxon>
        <taxon>Burkholderiales</taxon>
        <taxon>Burkholderiaceae</taxon>
        <taxon>Paraburkholderia</taxon>
    </lineage>
</organism>
<protein>
    <recommendedName>
        <fullName evidence="3">Amidohydrolase-related domain-containing protein</fullName>
    </recommendedName>
</protein>
<dbReference type="EMBL" id="CADIKI010000030">
    <property type="protein sequence ID" value="CAB3809716.1"/>
    <property type="molecule type" value="Genomic_DNA"/>
</dbReference>
<dbReference type="PANTHER" id="PTHR21240">
    <property type="entry name" value="2-AMINO-3-CARBOXYLMUCONATE-6-SEMIALDEHYDE DECARBOXYLASE"/>
    <property type="match status" value="1"/>
</dbReference>
<evidence type="ECO:0000259" key="3">
    <source>
        <dbReference type="Pfam" id="PF04909"/>
    </source>
</evidence>
<dbReference type="GO" id="GO:0016787">
    <property type="term" value="F:hydrolase activity"/>
    <property type="evidence" value="ECO:0007669"/>
    <property type="project" value="InterPro"/>
</dbReference>
<dbReference type="Proteomes" id="UP000494252">
    <property type="component" value="Unassembled WGS sequence"/>
</dbReference>
<reference evidence="4 5" key="1">
    <citation type="submission" date="2020-04" db="EMBL/GenBank/DDBJ databases">
        <authorList>
            <person name="De Canck E."/>
        </authorList>
    </citation>
    <scope>NUCLEOTIDE SEQUENCE [LARGE SCALE GENOMIC DNA]</scope>
    <source>
        <strain evidence="4 5">LMG 27177</strain>
    </source>
</reference>
<dbReference type="InterPro" id="IPR006680">
    <property type="entry name" value="Amidohydro-rel"/>
</dbReference>
<evidence type="ECO:0000313" key="5">
    <source>
        <dbReference type="Proteomes" id="UP000494252"/>
    </source>
</evidence>